<dbReference type="Proteomes" id="UP000318582">
    <property type="component" value="Unassembled WGS sequence"/>
</dbReference>
<dbReference type="FunFam" id="3.40.390.10:FF:000006">
    <property type="entry name" value="Thimet oligopeptidase 1"/>
    <property type="match status" value="1"/>
</dbReference>
<keyword evidence="7 9" id="KW-0862">Zinc</keyword>
<keyword evidence="3" id="KW-0963">Cytoplasm</keyword>
<evidence type="ECO:0000256" key="8">
    <source>
        <dbReference type="ARBA" id="ARBA00023049"/>
    </source>
</evidence>
<dbReference type="GO" id="GO:0006508">
    <property type="term" value="P:proteolysis"/>
    <property type="evidence" value="ECO:0007669"/>
    <property type="project" value="UniProtKB-KW"/>
</dbReference>
<evidence type="ECO:0000256" key="3">
    <source>
        <dbReference type="ARBA" id="ARBA00022490"/>
    </source>
</evidence>
<feature type="domain" description="Peptidase M3A/M3B catalytic" evidence="10">
    <location>
        <begin position="221"/>
        <end position="673"/>
    </location>
</feature>
<dbReference type="PANTHER" id="PTHR11804">
    <property type="entry name" value="PROTEASE M3 THIMET OLIGOPEPTIDASE-RELATED"/>
    <property type="match status" value="1"/>
</dbReference>
<evidence type="ECO:0000259" key="10">
    <source>
        <dbReference type="Pfam" id="PF01432"/>
    </source>
</evidence>
<sequence>MASPTNSARNKLRLTMSAAEISDTTNQIIKRAKTAFDAIASLPAEKCNFESVLMPMAKLDAWFGLESNNVTFPHYVSPHKDVRDAAVEAKKLLDDFDIEQEMREDLYKAVQAAADKKEKLDAESERYVTFTLRDFKRNGLALPKEKRDQLSVLKKKLADLCTEFSKNMNSDTTEILFTQEELDGMPYDFLEGLSKKTDPADGKEKLAVTMKYPDIIPTLRMAKREETRKRLDTTNGQKCAANVPILKEAINIRSQIATFLGYESHASYILETRMAKTPETVNKFLANLRTRLTPFAESELEHLLNLKKQEQAALGLSSDNKINSWDFNYYNRLLLEKEYQVDDEHIKEYFSLEVVTQGMLQLYQTVLSLKFTEVKNPSVWHEDVRLFDVADASGDFMGQFYLDLHPRDGKFTHAAVFGLQPGCDGAHAENKDGQRQYPVCAMVGNFSKPSATKPSLLKHSEVVTYFHELGHVMHQLCAKTNFPRFHGTRVERDFVEAPSQMLENWCWDATILEKLSAHYQDSSARLPDHLATSLVRARNVNSALLTLRQIFFATYDYTLHTAAPDSVDPTQLWHDLRTSITLLPSIPATHPEAAFGHIMGGYDSSYYGYLYSQVFSADMFFSRFEKEGLTNPQTGKEYRDRVLKPGGSEDGGHLVHAFLGREPRDDWFLKSLGLDAADGAAPGVE</sequence>
<dbReference type="STRING" id="109895.A0A507E807"/>
<dbReference type="EMBL" id="QEAQ01000017">
    <property type="protein sequence ID" value="TPX60189.1"/>
    <property type="molecule type" value="Genomic_DNA"/>
</dbReference>
<comment type="subcellular location">
    <subcellularLocation>
        <location evidence="1">Cytoplasm</location>
    </subcellularLocation>
</comment>
<evidence type="ECO:0000313" key="12">
    <source>
        <dbReference type="Proteomes" id="UP000318582"/>
    </source>
</evidence>
<reference evidence="11 12" key="1">
    <citation type="journal article" date="2019" name="Sci. Rep.">
        <title>Comparative genomics of chytrid fungi reveal insights into the obligate biotrophic and pathogenic lifestyle of Synchytrium endobioticum.</title>
        <authorList>
            <person name="van de Vossenberg B.T.L.H."/>
            <person name="Warris S."/>
            <person name="Nguyen H.D.T."/>
            <person name="van Gent-Pelzer M.P.E."/>
            <person name="Joly D.L."/>
            <person name="van de Geest H.C."/>
            <person name="Bonants P.J.M."/>
            <person name="Smith D.S."/>
            <person name="Levesque C.A."/>
            <person name="van der Lee T.A.J."/>
        </authorList>
    </citation>
    <scope>NUCLEOTIDE SEQUENCE [LARGE SCALE GENOMIC DNA]</scope>
    <source>
        <strain evidence="11 12">CBS 809.83</strain>
    </source>
</reference>
<dbReference type="InterPro" id="IPR001567">
    <property type="entry name" value="Pept_M3A_M3B_dom"/>
</dbReference>
<dbReference type="CDD" id="cd06455">
    <property type="entry name" value="M3A_TOP"/>
    <property type="match status" value="1"/>
</dbReference>
<evidence type="ECO:0000256" key="5">
    <source>
        <dbReference type="ARBA" id="ARBA00022723"/>
    </source>
</evidence>
<comment type="similarity">
    <text evidence="2 9">Belongs to the peptidase M3 family.</text>
</comment>
<keyword evidence="12" id="KW-1185">Reference proteome</keyword>
<comment type="cofactor">
    <cofactor evidence="9">
        <name>Zn(2+)</name>
        <dbReference type="ChEBI" id="CHEBI:29105"/>
    </cofactor>
    <text evidence="9">Binds 1 zinc ion.</text>
</comment>
<dbReference type="AlphaFoldDB" id="A0A507E807"/>
<evidence type="ECO:0000256" key="2">
    <source>
        <dbReference type="ARBA" id="ARBA00006040"/>
    </source>
</evidence>
<evidence type="ECO:0000256" key="6">
    <source>
        <dbReference type="ARBA" id="ARBA00022801"/>
    </source>
</evidence>
<keyword evidence="6 9" id="KW-0378">Hydrolase</keyword>
<dbReference type="GO" id="GO:0006518">
    <property type="term" value="P:peptide metabolic process"/>
    <property type="evidence" value="ECO:0007669"/>
    <property type="project" value="TreeGrafter"/>
</dbReference>
<evidence type="ECO:0000256" key="9">
    <source>
        <dbReference type="RuleBase" id="RU003435"/>
    </source>
</evidence>
<dbReference type="PANTHER" id="PTHR11804:SF84">
    <property type="entry name" value="SACCHAROLYSIN"/>
    <property type="match status" value="1"/>
</dbReference>
<dbReference type="GO" id="GO:0004222">
    <property type="term" value="F:metalloendopeptidase activity"/>
    <property type="evidence" value="ECO:0007669"/>
    <property type="project" value="InterPro"/>
</dbReference>
<dbReference type="SUPFAM" id="SSF55486">
    <property type="entry name" value="Metalloproteases ('zincins'), catalytic domain"/>
    <property type="match status" value="1"/>
</dbReference>
<dbReference type="Gene3D" id="1.20.1050.40">
    <property type="entry name" value="Endopeptidase. Chain P, domain 1"/>
    <property type="match status" value="1"/>
</dbReference>
<keyword evidence="5 9" id="KW-0479">Metal-binding</keyword>
<dbReference type="GO" id="GO:0005758">
    <property type="term" value="C:mitochondrial intermembrane space"/>
    <property type="evidence" value="ECO:0007669"/>
    <property type="project" value="TreeGrafter"/>
</dbReference>
<organism evidence="11 12">
    <name type="scientific">Powellomyces hirtus</name>
    <dbReference type="NCBI Taxonomy" id="109895"/>
    <lineage>
        <taxon>Eukaryota</taxon>
        <taxon>Fungi</taxon>
        <taxon>Fungi incertae sedis</taxon>
        <taxon>Chytridiomycota</taxon>
        <taxon>Chytridiomycota incertae sedis</taxon>
        <taxon>Chytridiomycetes</taxon>
        <taxon>Spizellomycetales</taxon>
        <taxon>Powellomycetaceae</taxon>
        <taxon>Powellomyces</taxon>
    </lineage>
</organism>
<keyword evidence="4 9" id="KW-0645">Protease</keyword>
<dbReference type="GO" id="GO:0046872">
    <property type="term" value="F:metal ion binding"/>
    <property type="evidence" value="ECO:0007669"/>
    <property type="project" value="UniProtKB-UniRule"/>
</dbReference>
<comment type="caution">
    <text evidence="11">The sequence shown here is derived from an EMBL/GenBank/DDBJ whole genome shotgun (WGS) entry which is preliminary data.</text>
</comment>
<dbReference type="Gene3D" id="3.40.390.10">
    <property type="entry name" value="Collagenase (Catalytic Domain)"/>
    <property type="match status" value="1"/>
</dbReference>
<evidence type="ECO:0000256" key="7">
    <source>
        <dbReference type="ARBA" id="ARBA00022833"/>
    </source>
</evidence>
<dbReference type="InterPro" id="IPR045090">
    <property type="entry name" value="Pept_M3A_M3B"/>
</dbReference>
<keyword evidence="8 9" id="KW-0482">Metalloprotease</keyword>
<accession>A0A507E807</accession>
<name>A0A507E807_9FUNG</name>
<dbReference type="InterPro" id="IPR024077">
    <property type="entry name" value="Neurolysin/TOP_dom2"/>
</dbReference>
<dbReference type="InterPro" id="IPR024080">
    <property type="entry name" value="Neurolysin/TOP_N"/>
</dbReference>
<evidence type="ECO:0000256" key="4">
    <source>
        <dbReference type="ARBA" id="ARBA00022670"/>
    </source>
</evidence>
<proteinExistence type="inferred from homology"/>
<evidence type="ECO:0000256" key="1">
    <source>
        <dbReference type="ARBA" id="ARBA00004496"/>
    </source>
</evidence>
<dbReference type="Gene3D" id="1.10.1370.10">
    <property type="entry name" value="Neurolysin, domain 3"/>
    <property type="match status" value="1"/>
</dbReference>
<gene>
    <name evidence="11" type="ORF">PhCBS80983_g01950</name>
</gene>
<dbReference type="FunFam" id="1.20.1050.40:FF:000001">
    <property type="entry name" value="Thimet oligopeptidase 1"/>
    <property type="match status" value="1"/>
</dbReference>
<dbReference type="Pfam" id="PF01432">
    <property type="entry name" value="Peptidase_M3"/>
    <property type="match status" value="1"/>
</dbReference>
<dbReference type="InterPro" id="IPR024079">
    <property type="entry name" value="MetalloPept_cat_dom_sf"/>
</dbReference>
<protein>
    <recommendedName>
        <fullName evidence="10">Peptidase M3A/M3B catalytic domain-containing protein</fullName>
    </recommendedName>
</protein>
<evidence type="ECO:0000313" key="11">
    <source>
        <dbReference type="EMBL" id="TPX60189.1"/>
    </source>
</evidence>